<evidence type="ECO:0000313" key="2">
    <source>
        <dbReference type="Proteomes" id="UP000886501"/>
    </source>
</evidence>
<organism evidence="1 2">
    <name type="scientific">Thelephora ganbajun</name>
    <name type="common">Ganba fungus</name>
    <dbReference type="NCBI Taxonomy" id="370292"/>
    <lineage>
        <taxon>Eukaryota</taxon>
        <taxon>Fungi</taxon>
        <taxon>Dikarya</taxon>
        <taxon>Basidiomycota</taxon>
        <taxon>Agaricomycotina</taxon>
        <taxon>Agaricomycetes</taxon>
        <taxon>Thelephorales</taxon>
        <taxon>Thelephoraceae</taxon>
        <taxon>Thelephora</taxon>
    </lineage>
</organism>
<evidence type="ECO:0000313" key="1">
    <source>
        <dbReference type="EMBL" id="KAF9645633.1"/>
    </source>
</evidence>
<dbReference type="Proteomes" id="UP000886501">
    <property type="component" value="Unassembled WGS sequence"/>
</dbReference>
<dbReference type="EMBL" id="MU118083">
    <property type="protein sequence ID" value="KAF9645633.1"/>
    <property type="molecule type" value="Genomic_DNA"/>
</dbReference>
<proteinExistence type="predicted"/>
<comment type="caution">
    <text evidence="1">The sequence shown here is derived from an EMBL/GenBank/DDBJ whole genome shotgun (WGS) entry which is preliminary data.</text>
</comment>
<reference evidence="1" key="1">
    <citation type="submission" date="2019-10" db="EMBL/GenBank/DDBJ databases">
        <authorList>
            <consortium name="DOE Joint Genome Institute"/>
            <person name="Kuo A."/>
            <person name="Miyauchi S."/>
            <person name="Kiss E."/>
            <person name="Drula E."/>
            <person name="Kohler A."/>
            <person name="Sanchez-Garcia M."/>
            <person name="Andreopoulos B."/>
            <person name="Barry K.W."/>
            <person name="Bonito G."/>
            <person name="Buee M."/>
            <person name="Carver A."/>
            <person name="Chen C."/>
            <person name="Cichocki N."/>
            <person name="Clum A."/>
            <person name="Culley D."/>
            <person name="Crous P.W."/>
            <person name="Fauchery L."/>
            <person name="Girlanda M."/>
            <person name="Hayes R."/>
            <person name="Keri Z."/>
            <person name="Labutti K."/>
            <person name="Lipzen A."/>
            <person name="Lombard V."/>
            <person name="Magnuson J."/>
            <person name="Maillard F."/>
            <person name="Morin E."/>
            <person name="Murat C."/>
            <person name="Nolan M."/>
            <person name="Ohm R."/>
            <person name="Pangilinan J."/>
            <person name="Pereira M."/>
            <person name="Perotto S."/>
            <person name="Peter M."/>
            <person name="Riley R."/>
            <person name="Sitrit Y."/>
            <person name="Stielow B."/>
            <person name="Szollosi G."/>
            <person name="Zifcakova L."/>
            <person name="Stursova M."/>
            <person name="Spatafora J.W."/>
            <person name="Tedersoo L."/>
            <person name="Vaario L.-M."/>
            <person name="Yamada A."/>
            <person name="Yan M."/>
            <person name="Wang P."/>
            <person name="Xu J."/>
            <person name="Bruns T."/>
            <person name="Baldrian P."/>
            <person name="Vilgalys R."/>
            <person name="Henrissat B."/>
            <person name="Grigoriev I.V."/>
            <person name="Hibbett D."/>
            <person name="Nagy L.G."/>
            <person name="Martin F.M."/>
        </authorList>
    </citation>
    <scope>NUCLEOTIDE SEQUENCE</scope>
    <source>
        <strain evidence="1">P2</strain>
    </source>
</reference>
<accession>A0ACB6Z8F8</accession>
<sequence length="70" mass="8051">MSTITLSTTCRPQPRSLHLQYFVVCSNKQRFPQAQPIPSSKFPSIIMTRRGSNIYDFTGDFHVSFSCFVF</sequence>
<gene>
    <name evidence="1" type="ORF">BDM02DRAFT_3119877</name>
</gene>
<name>A0ACB6Z8F8_THEGA</name>
<protein>
    <submittedName>
        <fullName evidence="1">Uncharacterized protein</fullName>
    </submittedName>
</protein>
<keyword evidence="2" id="KW-1185">Reference proteome</keyword>
<reference evidence="1" key="2">
    <citation type="journal article" date="2020" name="Nat. Commun.">
        <title>Large-scale genome sequencing of mycorrhizal fungi provides insights into the early evolution of symbiotic traits.</title>
        <authorList>
            <person name="Miyauchi S."/>
            <person name="Kiss E."/>
            <person name="Kuo A."/>
            <person name="Drula E."/>
            <person name="Kohler A."/>
            <person name="Sanchez-Garcia M."/>
            <person name="Morin E."/>
            <person name="Andreopoulos B."/>
            <person name="Barry K.W."/>
            <person name="Bonito G."/>
            <person name="Buee M."/>
            <person name="Carver A."/>
            <person name="Chen C."/>
            <person name="Cichocki N."/>
            <person name="Clum A."/>
            <person name="Culley D."/>
            <person name="Crous P.W."/>
            <person name="Fauchery L."/>
            <person name="Girlanda M."/>
            <person name="Hayes R.D."/>
            <person name="Keri Z."/>
            <person name="LaButti K."/>
            <person name="Lipzen A."/>
            <person name="Lombard V."/>
            <person name="Magnuson J."/>
            <person name="Maillard F."/>
            <person name="Murat C."/>
            <person name="Nolan M."/>
            <person name="Ohm R.A."/>
            <person name="Pangilinan J."/>
            <person name="Pereira M.F."/>
            <person name="Perotto S."/>
            <person name="Peter M."/>
            <person name="Pfister S."/>
            <person name="Riley R."/>
            <person name="Sitrit Y."/>
            <person name="Stielow J.B."/>
            <person name="Szollosi G."/>
            <person name="Zifcakova L."/>
            <person name="Stursova M."/>
            <person name="Spatafora J.W."/>
            <person name="Tedersoo L."/>
            <person name="Vaario L.M."/>
            <person name="Yamada A."/>
            <person name="Yan M."/>
            <person name="Wang P."/>
            <person name="Xu J."/>
            <person name="Bruns T."/>
            <person name="Baldrian P."/>
            <person name="Vilgalys R."/>
            <person name="Dunand C."/>
            <person name="Henrissat B."/>
            <person name="Grigoriev I.V."/>
            <person name="Hibbett D."/>
            <person name="Nagy L.G."/>
            <person name="Martin F.M."/>
        </authorList>
    </citation>
    <scope>NUCLEOTIDE SEQUENCE</scope>
    <source>
        <strain evidence="1">P2</strain>
    </source>
</reference>